<gene>
    <name evidence="1" type="ORF">NP493_848g03083</name>
</gene>
<evidence type="ECO:0000313" key="2">
    <source>
        <dbReference type="Proteomes" id="UP001209878"/>
    </source>
</evidence>
<name>A0AAD9NNQ3_RIDPI</name>
<reference evidence="1" key="1">
    <citation type="journal article" date="2023" name="Mol. Biol. Evol.">
        <title>Third-Generation Sequencing Reveals the Adaptive Role of the Epigenome in Three Deep-Sea Polychaetes.</title>
        <authorList>
            <person name="Perez M."/>
            <person name="Aroh O."/>
            <person name="Sun Y."/>
            <person name="Lan Y."/>
            <person name="Juniper S.K."/>
            <person name="Young C.R."/>
            <person name="Angers B."/>
            <person name="Qian P.Y."/>
        </authorList>
    </citation>
    <scope>NUCLEOTIDE SEQUENCE</scope>
    <source>
        <strain evidence="1">R07B-5</strain>
    </source>
</reference>
<evidence type="ECO:0000313" key="1">
    <source>
        <dbReference type="EMBL" id="KAK2173829.1"/>
    </source>
</evidence>
<protein>
    <submittedName>
        <fullName evidence="1">Uncharacterized protein</fullName>
    </submittedName>
</protein>
<keyword evidence="2" id="KW-1185">Reference proteome</keyword>
<organism evidence="1 2">
    <name type="scientific">Ridgeia piscesae</name>
    <name type="common">Tubeworm</name>
    <dbReference type="NCBI Taxonomy" id="27915"/>
    <lineage>
        <taxon>Eukaryota</taxon>
        <taxon>Metazoa</taxon>
        <taxon>Spiralia</taxon>
        <taxon>Lophotrochozoa</taxon>
        <taxon>Annelida</taxon>
        <taxon>Polychaeta</taxon>
        <taxon>Sedentaria</taxon>
        <taxon>Canalipalpata</taxon>
        <taxon>Sabellida</taxon>
        <taxon>Siboglinidae</taxon>
        <taxon>Ridgeia</taxon>
    </lineage>
</organism>
<dbReference type="Proteomes" id="UP001209878">
    <property type="component" value="Unassembled WGS sequence"/>
</dbReference>
<proteinExistence type="predicted"/>
<sequence>MTSAQRFNITELWIAFGARKNFRYLPAHEMANALGLDSCVSLSMFLAFTGCDTVSCFGSRGKRAAWDMWNAYDEVTPAFCALAATPETVDNWLCPLERLLVLLYDCTSSQEFVNKARKQFTQKSRAIVLGQAVLIQHTKRAAHQAGHCWAKTMITSSELPSPSEWGWNRNVNDGWTTLSESTQASCELLRNGCNKGTIGLCKCLKRNINALLFATVVDCILVANV</sequence>
<dbReference type="AlphaFoldDB" id="A0AAD9NNQ3"/>
<dbReference type="EMBL" id="JAODUO010000848">
    <property type="protein sequence ID" value="KAK2173829.1"/>
    <property type="molecule type" value="Genomic_DNA"/>
</dbReference>
<comment type="caution">
    <text evidence="1">The sequence shown here is derived from an EMBL/GenBank/DDBJ whole genome shotgun (WGS) entry which is preliminary data.</text>
</comment>
<accession>A0AAD9NNQ3</accession>